<reference evidence="2" key="1">
    <citation type="submission" date="2023-06" db="EMBL/GenBank/DDBJ databases">
        <title>Genome-scale phylogeny and comparative genomics of the fungal order Sordariales.</title>
        <authorList>
            <consortium name="Lawrence Berkeley National Laboratory"/>
            <person name="Hensen N."/>
            <person name="Bonometti L."/>
            <person name="Westerberg I."/>
            <person name="Brannstrom I.O."/>
            <person name="Guillou S."/>
            <person name="Cros-Aarteil S."/>
            <person name="Calhoun S."/>
            <person name="Haridas S."/>
            <person name="Kuo A."/>
            <person name="Mondo S."/>
            <person name="Pangilinan J."/>
            <person name="Riley R."/>
            <person name="Labutti K."/>
            <person name="Andreopoulos B."/>
            <person name="Lipzen A."/>
            <person name="Chen C."/>
            <person name="Yanf M."/>
            <person name="Daum C."/>
            <person name="Ng V."/>
            <person name="Clum A."/>
            <person name="Steindorff A."/>
            <person name="Ohm R."/>
            <person name="Martin F."/>
            <person name="Silar P."/>
            <person name="Natvig D."/>
            <person name="Lalanne C."/>
            <person name="Gautier V."/>
            <person name="Ament-Velasquez S.L."/>
            <person name="Kruys A."/>
            <person name="Hutchinson M.I."/>
            <person name="Powell A.J."/>
            <person name="Barry K."/>
            <person name="Miller A.N."/>
            <person name="Grigoriev I.V."/>
            <person name="Debuchy R."/>
            <person name="Gladieux P."/>
            <person name="Thoren M.H."/>
            <person name="Johannesson H."/>
        </authorList>
    </citation>
    <scope>NUCLEOTIDE SEQUENCE</scope>
    <source>
        <strain evidence="2">SMH2532-1</strain>
    </source>
</reference>
<proteinExistence type="predicted"/>
<dbReference type="PANTHER" id="PTHR33112:SF10">
    <property type="entry name" value="TOL"/>
    <property type="match status" value="1"/>
</dbReference>
<dbReference type="Pfam" id="PF06985">
    <property type="entry name" value="HET"/>
    <property type="match status" value="1"/>
</dbReference>
<name>A0AA40CMM9_9PEZI</name>
<organism evidence="2 3">
    <name type="scientific">Cercophora newfieldiana</name>
    <dbReference type="NCBI Taxonomy" id="92897"/>
    <lineage>
        <taxon>Eukaryota</taxon>
        <taxon>Fungi</taxon>
        <taxon>Dikarya</taxon>
        <taxon>Ascomycota</taxon>
        <taxon>Pezizomycotina</taxon>
        <taxon>Sordariomycetes</taxon>
        <taxon>Sordariomycetidae</taxon>
        <taxon>Sordariales</taxon>
        <taxon>Lasiosphaeriaceae</taxon>
        <taxon>Cercophora</taxon>
    </lineage>
</organism>
<evidence type="ECO:0000313" key="2">
    <source>
        <dbReference type="EMBL" id="KAK0642998.1"/>
    </source>
</evidence>
<evidence type="ECO:0000313" key="3">
    <source>
        <dbReference type="Proteomes" id="UP001174936"/>
    </source>
</evidence>
<gene>
    <name evidence="2" type="ORF">B0T16DRAFT_415065</name>
</gene>
<dbReference type="InterPro" id="IPR010730">
    <property type="entry name" value="HET"/>
</dbReference>
<sequence length="703" mass="78855">MPLCPRCQTLSIVQLLGTEILFQPDLPTLKRNADQGCDFCTLCWHVLRDSTRDHHDQLDRLLQGKSAWADGEEWTPTIWLLGLSLMDRSGEARASIEVSVGKTGTFGLLMVDGKREEDQNPEPYIRGSLAVYEDPGRLSRYKLFGRRSTVDRNPELYLGMIRHWLHDCQTKHEVCKGDGSGGVMPTRVIDVGESGTLERTPHVRLVSTQGMSERYIALSYCWGPDTSDIFTLNTSTHAAMTSTQGVQVSTLARTHREIIDLARALGIRYVWVDALCIIQGDAADWEKESKTMARVYGNSTLTIIAGRSPSSKSGFLTNDLNKDNTRPLPCRLPVTLDHPPTSDPETVTIDLRRSHNIGPLVQRGWCFQERLSAPRSVLFAEEQISFLCNREHYWEDGWVSRNAWRPKFVQQQPQWAPDPKLPLTPAEETLQGWYWMLFHYTQCLLSNPHDIFAAICAVAQQAARTLVGSRYLAGIWECDIVRGLLWRPCYHFQLGPAARVETTRPKPTRLTQGTGPIIRAPSWSWAAVEGPIAYPYFNASQVAKYRDTGYSMIRPGCPGSKWSLDTTCGVDTLHMPECELRLVGRVGYALTPGKSVKEYVAGAKARGGFKSSLARAVFHGVLLLAETQGANPERWQEDVVGVGFFDDGSERNGVDGVWCLPVVRDLGLILRKDSDGRFSRLGWFIVEKEAWFASQPEVDVCLR</sequence>
<keyword evidence="3" id="KW-1185">Reference proteome</keyword>
<protein>
    <submittedName>
        <fullName evidence="2">Heterokaryon incompatibility protein-domain-containing protein</fullName>
    </submittedName>
</protein>
<dbReference type="AlphaFoldDB" id="A0AA40CMM9"/>
<evidence type="ECO:0000259" key="1">
    <source>
        <dbReference type="Pfam" id="PF06985"/>
    </source>
</evidence>
<comment type="caution">
    <text evidence="2">The sequence shown here is derived from an EMBL/GenBank/DDBJ whole genome shotgun (WGS) entry which is preliminary data.</text>
</comment>
<accession>A0AA40CMM9</accession>
<dbReference type="EMBL" id="JAULSV010000005">
    <property type="protein sequence ID" value="KAK0642998.1"/>
    <property type="molecule type" value="Genomic_DNA"/>
</dbReference>
<dbReference type="PANTHER" id="PTHR33112">
    <property type="entry name" value="DOMAIN PROTEIN, PUTATIVE-RELATED"/>
    <property type="match status" value="1"/>
</dbReference>
<dbReference type="Proteomes" id="UP001174936">
    <property type="component" value="Unassembled WGS sequence"/>
</dbReference>
<feature type="domain" description="Heterokaryon incompatibility" evidence="1">
    <location>
        <begin position="215"/>
        <end position="369"/>
    </location>
</feature>